<dbReference type="AlphaFoldDB" id="A0A0K0FV22"/>
<feature type="compositionally biased region" description="Polar residues" evidence="1">
    <location>
        <begin position="119"/>
        <end position="131"/>
    </location>
</feature>
<feature type="compositionally biased region" description="Polar residues" evidence="1">
    <location>
        <begin position="462"/>
        <end position="476"/>
    </location>
</feature>
<feature type="region of interest" description="Disordered" evidence="1">
    <location>
        <begin position="112"/>
        <end position="131"/>
    </location>
</feature>
<dbReference type="WBParaSite" id="SVE_1618600.1">
    <property type="protein sequence ID" value="SVE_1618600.1"/>
    <property type="gene ID" value="SVE_1618600"/>
</dbReference>
<accession>A0A0K0FV22</accession>
<keyword evidence="2" id="KW-1185">Reference proteome</keyword>
<feature type="region of interest" description="Disordered" evidence="1">
    <location>
        <begin position="172"/>
        <end position="212"/>
    </location>
</feature>
<feature type="compositionally biased region" description="Low complexity" evidence="1">
    <location>
        <begin position="445"/>
        <end position="461"/>
    </location>
</feature>
<dbReference type="Proteomes" id="UP000035680">
    <property type="component" value="Unassembled WGS sequence"/>
</dbReference>
<organism evidence="2 3">
    <name type="scientific">Strongyloides venezuelensis</name>
    <name type="common">Threadworm</name>
    <dbReference type="NCBI Taxonomy" id="75913"/>
    <lineage>
        <taxon>Eukaryota</taxon>
        <taxon>Metazoa</taxon>
        <taxon>Ecdysozoa</taxon>
        <taxon>Nematoda</taxon>
        <taxon>Chromadorea</taxon>
        <taxon>Rhabditida</taxon>
        <taxon>Tylenchina</taxon>
        <taxon>Panagrolaimomorpha</taxon>
        <taxon>Strongyloidoidea</taxon>
        <taxon>Strongyloididae</taxon>
        <taxon>Strongyloides</taxon>
    </lineage>
</organism>
<evidence type="ECO:0000313" key="3">
    <source>
        <dbReference type="WBParaSite" id="SVE_1618600.1"/>
    </source>
</evidence>
<feature type="compositionally biased region" description="Low complexity" evidence="1">
    <location>
        <begin position="274"/>
        <end position="288"/>
    </location>
</feature>
<feature type="region of interest" description="Disordered" evidence="1">
    <location>
        <begin position="378"/>
        <end position="496"/>
    </location>
</feature>
<reference evidence="2" key="1">
    <citation type="submission" date="2014-07" db="EMBL/GenBank/DDBJ databases">
        <authorList>
            <person name="Martin A.A"/>
            <person name="De Silva N."/>
        </authorList>
    </citation>
    <scope>NUCLEOTIDE SEQUENCE</scope>
</reference>
<name>A0A0K0FV22_STRVS</name>
<feature type="compositionally biased region" description="Polar residues" evidence="1">
    <location>
        <begin position="172"/>
        <end position="199"/>
    </location>
</feature>
<reference evidence="3" key="2">
    <citation type="submission" date="2015-08" db="UniProtKB">
        <authorList>
            <consortium name="WormBaseParasite"/>
        </authorList>
    </citation>
    <scope>IDENTIFICATION</scope>
</reference>
<dbReference type="PANTHER" id="PTHR37970:SF1">
    <property type="entry name" value="SERINE-RICH ADHESIN FOR PLATELETS"/>
    <property type="match status" value="1"/>
</dbReference>
<evidence type="ECO:0000313" key="2">
    <source>
        <dbReference type="Proteomes" id="UP000035680"/>
    </source>
</evidence>
<feature type="region of interest" description="Disordered" evidence="1">
    <location>
        <begin position="253"/>
        <end position="288"/>
    </location>
</feature>
<feature type="compositionally biased region" description="Polar residues" evidence="1">
    <location>
        <begin position="410"/>
        <end position="432"/>
    </location>
</feature>
<feature type="compositionally biased region" description="Basic and acidic residues" evidence="1">
    <location>
        <begin position="200"/>
        <end position="212"/>
    </location>
</feature>
<evidence type="ECO:0000256" key="1">
    <source>
        <dbReference type="SAM" id="MobiDB-lite"/>
    </source>
</evidence>
<protein>
    <submittedName>
        <fullName evidence="3">Protein kinase domain-containing protein</fullName>
    </submittedName>
</protein>
<proteinExistence type="predicted"/>
<sequence>MERIRKKACELFVPIVKDGRDCSVCGFSLLQHSLVLPKQNIQTDFGIDKSHNFQATQSFDNNIGEKNCSPRTSDLYNISENNTLPSSSKMKNDIIPSTNSAFSEYRKLPLYSPTKRNTHSTSSLNDSKQYQSPYKVPEAIISVSNTEIIKPKAVHQRKSFAFGESAPPSLNFSSTKAYSQNSHNLSSPQPTNTQNTSTLDTKEHKENIQRSKNFRDILSRFQNASNNFNRQYSLRFPSSTSTAILQNINVTIPPTITSGSQTVSGRRPRTARRSTLGISNISTSNSSSNLQHYYQPSLLVESESKGQVGDKDDDISITENNKTTLPNYNNNIHSHRELDTSLYKEEQQNQNLLSPTIVYQNSNQSIFGSVNSMRASSVNSARSPLSPIDGGVSRRRNSYVRDLPPKSNHSESCYSPYHNTYTPSEVGSTASKRSSRRDGLVNDISSQQLPSSRHLSLSSPHTNSLQIKMTPSNYGRSGTPGRENKDIKLSPVPNQRITSRPASVNRLGSYNGNTNILNNGYNSGSDSGCIRENSSSACVSPRSPDYRGPEITLKNKFTEKEAYNEVISSQATTLAMVAENFSEISSNCYPEQRIISKDFLNRLSFYQINFKYSSPVIIKGSIIISDAEIGTGYGGTDVRVTVMISPAAHYSPLMGRQAQVSGFGPVILTEFEETSNNMSNFLNNCGIYQKYYTNYKVTVMPSQICCSFHTLAAQFLHHGSNSINPTKYEEHVCFIMLQLLTALKYLQSDGVEKLSTNFKEFLITYHHSDLQTCLQTFEYLPRLFLLKEAIDVNEDESQNVGMCKYAMRALYTLLNHKMHTIIPEIVERSEFSFPLKKCAELLSMDKSSSLSEAKNVLEMAFFVGPARFIQESEAKIWLDINRAHLLNRILGIILTKNERFLDLKEKMHIQFLLSSTPKSLCQSLKLLSYGSLRNIQDSEC</sequence>
<feature type="compositionally biased region" description="Polar residues" evidence="1">
    <location>
        <begin position="253"/>
        <end position="264"/>
    </location>
</feature>
<dbReference type="PANTHER" id="PTHR37970">
    <property type="entry name" value="PROTEIN CBG08587"/>
    <property type="match status" value="1"/>
</dbReference>